<dbReference type="Proteomes" id="UP001596138">
    <property type="component" value="Unassembled WGS sequence"/>
</dbReference>
<feature type="transmembrane region" description="Helical" evidence="1">
    <location>
        <begin position="12"/>
        <end position="36"/>
    </location>
</feature>
<gene>
    <name evidence="2" type="ORF">ACFQGU_08905</name>
</gene>
<evidence type="ECO:0000256" key="1">
    <source>
        <dbReference type="SAM" id="Phobius"/>
    </source>
</evidence>
<protein>
    <submittedName>
        <fullName evidence="2">Uncharacterized protein</fullName>
    </submittedName>
</protein>
<keyword evidence="3" id="KW-1185">Reference proteome</keyword>
<evidence type="ECO:0000313" key="3">
    <source>
        <dbReference type="Proteomes" id="UP001596138"/>
    </source>
</evidence>
<evidence type="ECO:0000313" key="2">
    <source>
        <dbReference type="EMBL" id="MFC6237996.1"/>
    </source>
</evidence>
<proteinExistence type="predicted"/>
<keyword evidence="1" id="KW-0812">Transmembrane</keyword>
<keyword evidence="1" id="KW-1133">Transmembrane helix</keyword>
<comment type="caution">
    <text evidence="2">The sequence shown here is derived from an EMBL/GenBank/DDBJ whole genome shotgun (WGS) entry which is preliminary data.</text>
</comment>
<accession>A0ABW1SZV2</accession>
<sequence length="44" mass="4682">MRLDVLAVVASVSWQAALLIAPTAVWLVVAGLYTWASTEPRPSA</sequence>
<dbReference type="RefSeq" id="WP_386765805.1">
    <property type="nucleotide sequence ID" value="NZ_JBHSTI010000008.1"/>
</dbReference>
<dbReference type="EMBL" id="JBHSTI010000008">
    <property type="protein sequence ID" value="MFC6237996.1"/>
    <property type="molecule type" value="Genomic_DNA"/>
</dbReference>
<name>A0ABW1SZV2_9ACTN</name>
<keyword evidence="1" id="KW-0472">Membrane</keyword>
<reference evidence="3" key="1">
    <citation type="journal article" date="2019" name="Int. J. Syst. Evol. Microbiol.">
        <title>The Global Catalogue of Microorganisms (GCM) 10K type strain sequencing project: providing services to taxonomists for standard genome sequencing and annotation.</title>
        <authorList>
            <consortium name="The Broad Institute Genomics Platform"/>
            <consortium name="The Broad Institute Genome Sequencing Center for Infectious Disease"/>
            <person name="Wu L."/>
            <person name="Ma J."/>
        </authorList>
    </citation>
    <scope>NUCLEOTIDE SEQUENCE [LARGE SCALE GENOMIC DNA]</scope>
    <source>
        <strain evidence="3">CGMCC 4.7317</strain>
    </source>
</reference>
<organism evidence="2 3">
    <name type="scientific">Longivirga aurantiaca</name>
    <dbReference type="NCBI Taxonomy" id="1837743"/>
    <lineage>
        <taxon>Bacteria</taxon>
        <taxon>Bacillati</taxon>
        <taxon>Actinomycetota</taxon>
        <taxon>Actinomycetes</taxon>
        <taxon>Sporichthyales</taxon>
        <taxon>Sporichthyaceae</taxon>
        <taxon>Longivirga</taxon>
    </lineage>
</organism>